<accession>A0ABR1WR53</accession>
<evidence type="ECO:0000313" key="2">
    <source>
        <dbReference type="EMBL" id="KAK8085962.1"/>
    </source>
</evidence>
<comment type="caution">
    <text evidence="2">The sequence shown here is derived from an EMBL/GenBank/DDBJ whole genome shotgun (WGS) entry which is preliminary data.</text>
</comment>
<evidence type="ECO:0000256" key="1">
    <source>
        <dbReference type="SAM" id="SignalP"/>
    </source>
</evidence>
<reference evidence="2 3" key="1">
    <citation type="submission" date="2023-01" db="EMBL/GenBank/DDBJ databases">
        <title>Analysis of 21 Apiospora genomes using comparative genomics revels a genus with tremendous synthesis potential of carbohydrate active enzymes and secondary metabolites.</title>
        <authorList>
            <person name="Sorensen T."/>
        </authorList>
    </citation>
    <scope>NUCLEOTIDE SEQUENCE [LARGE SCALE GENOMIC DNA]</scope>
    <source>
        <strain evidence="2 3">CBS 135458</strain>
    </source>
</reference>
<gene>
    <name evidence="2" type="ORF">PG994_000936</name>
</gene>
<feature type="chain" id="PRO_5045992619" evidence="1">
    <location>
        <begin position="20"/>
        <end position="187"/>
    </location>
</feature>
<dbReference type="Proteomes" id="UP001480595">
    <property type="component" value="Unassembled WGS sequence"/>
</dbReference>
<feature type="signal peptide" evidence="1">
    <location>
        <begin position="1"/>
        <end position="19"/>
    </location>
</feature>
<evidence type="ECO:0000313" key="3">
    <source>
        <dbReference type="Proteomes" id="UP001480595"/>
    </source>
</evidence>
<keyword evidence="1" id="KW-0732">Signal</keyword>
<dbReference type="GeneID" id="92085408"/>
<keyword evidence="3" id="KW-1185">Reference proteome</keyword>
<name>A0ABR1WR53_9PEZI</name>
<protein>
    <submittedName>
        <fullName evidence="2">Uncharacterized protein</fullName>
    </submittedName>
</protein>
<proteinExistence type="predicted"/>
<dbReference type="EMBL" id="JAQQWL010000002">
    <property type="protein sequence ID" value="KAK8085962.1"/>
    <property type="molecule type" value="Genomic_DNA"/>
</dbReference>
<sequence>MKNFAFILVILSTAWCAAAGLIRHGNLTALDSNSSALPHVEPWIDGTIGWTPSSYWEKLCFVPKIEMLSGSGTNIFKADCASLAGRIYNEPGTLDCDGYASCKSGDCGLQASFDSCSVSVARTNGHPELEFYHPSVGNKDVYGWLNQAREAYKDPIYMHVTQGSEECKGKVSELDSYPKVCWKISKG</sequence>
<dbReference type="RefSeq" id="XP_066720486.1">
    <property type="nucleotide sequence ID" value="XM_066852345.1"/>
</dbReference>
<organism evidence="2 3">
    <name type="scientific">Apiospora phragmitis</name>
    <dbReference type="NCBI Taxonomy" id="2905665"/>
    <lineage>
        <taxon>Eukaryota</taxon>
        <taxon>Fungi</taxon>
        <taxon>Dikarya</taxon>
        <taxon>Ascomycota</taxon>
        <taxon>Pezizomycotina</taxon>
        <taxon>Sordariomycetes</taxon>
        <taxon>Xylariomycetidae</taxon>
        <taxon>Amphisphaeriales</taxon>
        <taxon>Apiosporaceae</taxon>
        <taxon>Apiospora</taxon>
    </lineage>
</organism>